<evidence type="ECO:0000256" key="1">
    <source>
        <dbReference type="SAM" id="Phobius"/>
    </source>
</evidence>
<feature type="transmembrane region" description="Helical" evidence="1">
    <location>
        <begin position="208"/>
        <end position="225"/>
    </location>
</feature>
<keyword evidence="1" id="KW-0812">Transmembrane</keyword>
<feature type="transmembrane region" description="Helical" evidence="1">
    <location>
        <begin position="290"/>
        <end position="307"/>
    </location>
</feature>
<keyword evidence="1" id="KW-0472">Membrane</keyword>
<reference evidence="2 3" key="1">
    <citation type="submission" date="2022-06" db="EMBL/GenBank/DDBJ databases">
        <title>Haloarcula sp. a new haloarchaeum isolate from saline soil.</title>
        <authorList>
            <person name="Strakova D."/>
            <person name="Galisteo C."/>
            <person name="Sanchez-Porro C."/>
            <person name="Ventosa A."/>
        </authorList>
    </citation>
    <scope>NUCLEOTIDE SEQUENCE [LARGE SCALE GENOMIC DNA]</scope>
    <source>
        <strain evidence="2 3">S1AR25-5A</strain>
    </source>
</reference>
<keyword evidence="1" id="KW-1133">Transmembrane helix</keyword>
<dbReference type="Proteomes" id="UP001253439">
    <property type="component" value="Unassembled WGS sequence"/>
</dbReference>
<comment type="caution">
    <text evidence="2">The sequence shown here is derived from an EMBL/GenBank/DDBJ whole genome shotgun (WGS) entry which is preliminary data.</text>
</comment>
<protein>
    <submittedName>
        <fullName evidence="2">DUF6498-containing protein</fullName>
    </submittedName>
</protein>
<organism evidence="2 3">
    <name type="scientific">Haloarcula terrestris</name>
    <dbReference type="NCBI Taxonomy" id="2950533"/>
    <lineage>
        <taxon>Archaea</taxon>
        <taxon>Methanobacteriati</taxon>
        <taxon>Methanobacteriota</taxon>
        <taxon>Stenosarchaea group</taxon>
        <taxon>Halobacteria</taxon>
        <taxon>Halobacteriales</taxon>
        <taxon>Haloarculaceae</taxon>
        <taxon>Haloarcula</taxon>
    </lineage>
</organism>
<name>A0AAE4JKB2_9EURY</name>
<dbReference type="RefSeq" id="WP_310897456.1">
    <property type="nucleotide sequence ID" value="NZ_JAMQOM010000007.1"/>
</dbReference>
<evidence type="ECO:0000313" key="3">
    <source>
        <dbReference type="Proteomes" id="UP001253439"/>
    </source>
</evidence>
<feature type="transmembrane region" description="Helical" evidence="1">
    <location>
        <begin position="96"/>
        <end position="122"/>
    </location>
</feature>
<gene>
    <name evidence="2" type="ORF">NDI54_15985</name>
</gene>
<sequence>MPLARRVLSTENDRRTELLSISVANSLPVIGVVLLDWSAARLLLLYWLELGIDSVWALVRSLFAGRPPEIETDSLLVGALAARQYSLTVPRTGLRVYLTSVVVLPVTVLIVGMAWLFAGALLVGPLPEPSPDTIAGVTAAATGIFISTGATNIRKYFYNGEYRKHSSRTAFRGLLFRMVTVVFGGIITLVLITAATEGPEAELGALDPTAVGLPLLLMVICFKFTSDYLGVYSDRLAVYFKSYNEKYGWQEPPSQAKSIDGTLTSAPERVRPVRWGRIIGGPVRLCQHTGLLYVGGFGLLGAALFAIGGAWGIVTAILVGSVGIPVLLLCLDQFLRYGTVEYRVDPDERAIVAYDRLFGKALWRIEPWDENGLRVERTSVDSLLGTETVTIEHAEGEYTLPHVPDPSPVVAVFDRQPERAKQVRPGGDGLLD</sequence>
<dbReference type="AlphaFoldDB" id="A0AAE4JKB2"/>
<feature type="transmembrane region" description="Helical" evidence="1">
    <location>
        <begin position="134"/>
        <end position="153"/>
    </location>
</feature>
<feature type="transmembrane region" description="Helical" evidence="1">
    <location>
        <begin position="313"/>
        <end position="331"/>
    </location>
</feature>
<feature type="transmembrane region" description="Helical" evidence="1">
    <location>
        <begin position="174"/>
        <end position="196"/>
    </location>
</feature>
<dbReference type="EMBL" id="JAMQOM010000007">
    <property type="protein sequence ID" value="MDS0222846.1"/>
    <property type="molecule type" value="Genomic_DNA"/>
</dbReference>
<evidence type="ECO:0000313" key="2">
    <source>
        <dbReference type="EMBL" id="MDS0222846.1"/>
    </source>
</evidence>
<accession>A0AAE4JKB2</accession>
<keyword evidence="3" id="KW-1185">Reference proteome</keyword>
<dbReference type="InterPro" id="IPR045466">
    <property type="entry name" value="DUF6498"/>
</dbReference>
<proteinExistence type="predicted"/>
<dbReference type="Pfam" id="PF20108">
    <property type="entry name" value="DUF6498"/>
    <property type="match status" value="1"/>
</dbReference>